<evidence type="ECO:0000313" key="2">
    <source>
        <dbReference type="Proteomes" id="UP001358586"/>
    </source>
</evidence>
<sequence>MNILLHARLAAGPFDIRKVDLDALAGVDMSELGFDVLCPSGAVWDSFVLTWNNSLDFYIKKEPIVNEDVAPTTANNNIAPSDDVDKVANVVDRDNMP</sequence>
<keyword evidence="2" id="KW-1185">Reference proteome</keyword>
<gene>
    <name evidence="1" type="ORF">PVK06_040999</name>
</gene>
<accession>A0ABR0N708</accession>
<reference evidence="1 2" key="1">
    <citation type="submission" date="2023-03" db="EMBL/GenBank/DDBJ databases">
        <title>WGS of Gossypium arboreum.</title>
        <authorList>
            <person name="Yu D."/>
        </authorList>
    </citation>
    <scope>NUCLEOTIDE SEQUENCE [LARGE SCALE GENOMIC DNA]</scope>
    <source>
        <tissue evidence="1">Leaf</tissue>
    </source>
</reference>
<name>A0ABR0N708_GOSAR</name>
<dbReference type="EMBL" id="JARKNE010000011">
    <property type="protein sequence ID" value="KAK5786363.1"/>
    <property type="molecule type" value="Genomic_DNA"/>
</dbReference>
<comment type="caution">
    <text evidence="1">The sequence shown here is derived from an EMBL/GenBank/DDBJ whole genome shotgun (WGS) entry which is preliminary data.</text>
</comment>
<protein>
    <submittedName>
        <fullName evidence="1">Uncharacterized protein</fullName>
    </submittedName>
</protein>
<dbReference type="Proteomes" id="UP001358586">
    <property type="component" value="Chromosome 11"/>
</dbReference>
<organism evidence="1 2">
    <name type="scientific">Gossypium arboreum</name>
    <name type="common">Tree cotton</name>
    <name type="synonym">Gossypium nanking</name>
    <dbReference type="NCBI Taxonomy" id="29729"/>
    <lineage>
        <taxon>Eukaryota</taxon>
        <taxon>Viridiplantae</taxon>
        <taxon>Streptophyta</taxon>
        <taxon>Embryophyta</taxon>
        <taxon>Tracheophyta</taxon>
        <taxon>Spermatophyta</taxon>
        <taxon>Magnoliopsida</taxon>
        <taxon>eudicotyledons</taxon>
        <taxon>Gunneridae</taxon>
        <taxon>Pentapetalae</taxon>
        <taxon>rosids</taxon>
        <taxon>malvids</taxon>
        <taxon>Malvales</taxon>
        <taxon>Malvaceae</taxon>
        <taxon>Malvoideae</taxon>
        <taxon>Gossypium</taxon>
    </lineage>
</organism>
<proteinExistence type="predicted"/>
<evidence type="ECO:0000313" key="1">
    <source>
        <dbReference type="EMBL" id="KAK5786363.1"/>
    </source>
</evidence>